<feature type="region of interest" description="Disordered" evidence="1">
    <location>
        <begin position="13"/>
        <end position="32"/>
    </location>
</feature>
<dbReference type="EMBL" id="LAZR01005527">
    <property type="protein sequence ID" value="KKM99169.1"/>
    <property type="molecule type" value="Genomic_DNA"/>
</dbReference>
<gene>
    <name evidence="2" type="ORF">LCGC14_1150510</name>
</gene>
<comment type="caution">
    <text evidence="2">The sequence shown here is derived from an EMBL/GenBank/DDBJ whole genome shotgun (WGS) entry which is preliminary data.</text>
</comment>
<evidence type="ECO:0000256" key="1">
    <source>
        <dbReference type="SAM" id="MobiDB-lite"/>
    </source>
</evidence>
<name>A0A0F9LVK5_9ZZZZ</name>
<accession>A0A0F9LVK5</accession>
<organism evidence="2">
    <name type="scientific">marine sediment metagenome</name>
    <dbReference type="NCBI Taxonomy" id="412755"/>
    <lineage>
        <taxon>unclassified sequences</taxon>
        <taxon>metagenomes</taxon>
        <taxon>ecological metagenomes</taxon>
    </lineage>
</organism>
<evidence type="ECO:0000313" key="2">
    <source>
        <dbReference type="EMBL" id="KKM99169.1"/>
    </source>
</evidence>
<protein>
    <submittedName>
        <fullName evidence="2">Uncharacterized protein</fullName>
    </submittedName>
</protein>
<proteinExistence type="predicted"/>
<reference evidence="2" key="1">
    <citation type="journal article" date="2015" name="Nature">
        <title>Complex archaea that bridge the gap between prokaryotes and eukaryotes.</title>
        <authorList>
            <person name="Spang A."/>
            <person name="Saw J.H."/>
            <person name="Jorgensen S.L."/>
            <person name="Zaremba-Niedzwiedzka K."/>
            <person name="Martijn J."/>
            <person name="Lind A.E."/>
            <person name="van Eijk R."/>
            <person name="Schleper C."/>
            <person name="Guy L."/>
            <person name="Ettema T.J."/>
        </authorList>
    </citation>
    <scope>NUCLEOTIDE SEQUENCE</scope>
</reference>
<sequence length="169" mass="17686">FVIQTSRVVGDGSDRHYVHASGKHGWGTGSASTDTHLERVGVGQLQANEEFFVAGRLNLANDLDVSERSITLSAGANNDVATGTTTVQRTTSTASSDTITGFAGGRAGRMMILMNGGAQAFILKHLDGGSVAANRIELPGATDLVVSANEGLWMYYDGSLPSWTVVTIV</sequence>
<dbReference type="AlphaFoldDB" id="A0A0F9LVK5"/>
<feature type="non-terminal residue" evidence="2">
    <location>
        <position position="1"/>
    </location>
</feature>